<dbReference type="PRINTS" id="PR00725">
    <property type="entry name" value="DADACBPTASE1"/>
</dbReference>
<protein>
    <submittedName>
        <fullName evidence="11">D-alanyl-D-alanine carboxypeptidase</fullName>
    </submittedName>
</protein>
<evidence type="ECO:0000256" key="7">
    <source>
        <dbReference type="RuleBase" id="RU004016"/>
    </source>
</evidence>
<evidence type="ECO:0000313" key="12">
    <source>
        <dbReference type="Proteomes" id="UP001165369"/>
    </source>
</evidence>
<keyword evidence="5" id="KW-0573">Peptidoglycan synthesis</keyword>
<dbReference type="InterPro" id="IPR007730">
    <property type="entry name" value="SPOR-like_dom"/>
</dbReference>
<dbReference type="GO" id="GO:0004180">
    <property type="term" value="F:carboxypeptidase activity"/>
    <property type="evidence" value="ECO:0007669"/>
    <property type="project" value="UniProtKB-KW"/>
</dbReference>
<accession>A0ABT0T5E5</accession>
<keyword evidence="11" id="KW-0645">Protease</keyword>
<evidence type="ECO:0000256" key="1">
    <source>
        <dbReference type="ARBA" id="ARBA00007164"/>
    </source>
</evidence>
<organism evidence="11 12">
    <name type="scientific">Halomonas gemina</name>
    <dbReference type="NCBI Taxonomy" id="2945105"/>
    <lineage>
        <taxon>Bacteria</taxon>
        <taxon>Pseudomonadati</taxon>
        <taxon>Pseudomonadota</taxon>
        <taxon>Gammaproteobacteria</taxon>
        <taxon>Oceanospirillales</taxon>
        <taxon>Halomonadaceae</taxon>
        <taxon>Halomonas</taxon>
    </lineage>
</organism>
<dbReference type="Gene3D" id="3.40.710.10">
    <property type="entry name" value="DD-peptidase/beta-lactamase superfamily"/>
    <property type="match status" value="1"/>
</dbReference>
<feature type="region of interest" description="Disordered" evidence="8">
    <location>
        <begin position="314"/>
        <end position="343"/>
    </location>
</feature>
<dbReference type="InterPro" id="IPR036680">
    <property type="entry name" value="SPOR-like_sf"/>
</dbReference>
<dbReference type="EMBL" id="JAMJPK010000007">
    <property type="protein sequence ID" value="MCL7941736.1"/>
    <property type="molecule type" value="Genomic_DNA"/>
</dbReference>
<keyword evidence="6" id="KW-0961">Cell wall biogenesis/degradation</keyword>
<dbReference type="InterPro" id="IPR018044">
    <property type="entry name" value="Peptidase_S11"/>
</dbReference>
<evidence type="ECO:0000313" key="11">
    <source>
        <dbReference type="EMBL" id="MCL7941736.1"/>
    </source>
</evidence>
<dbReference type="Proteomes" id="UP001165369">
    <property type="component" value="Unassembled WGS sequence"/>
</dbReference>
<dbReference type="Pfam" id="PF05036">
    <property type="entry name" value="SPOR"/>
    <property type="match status" value="1"/>
</dbReference>
<evidence type="ECO:0000259" key="10">
    <source>
        <dbReference type="PROSITE" id="PS51724"/>
    </source>
</evidence>
<dbReference type="RefSeq" id="WP_250062898.1">
    <property type="nucleotide sequence ID" value="NZ_JAMJPK010000007.1"/>
</dbReference>
<evidence type="ECO:0000256" key="2">
    <source>
        <dbReference type="ARBA" id="ARBA00022729"/>
    </source>
</evidence>
<dbReference type="Gene3D" id="3.30.70.1070">
    <property type="entry name" value="Sporulation related repeat"/>
    <property type="match status" value="1"/>
</dbReference>
<keyword evidence="3" id="KW-0378">Hydrolase</keyword>
<name>A0ABT0T5E5_9GAMM</name>
<evidence type="ECO:0000256" key="5">
    <source>
        <dbReference type="ARBA" id="ARBA00022984"/>
    </source>
</evidence>
<dbReference type="PROSITE" id="PS51724">
    <property type="entry name" value="SPOR"/>
    <property type="match status" value="1"/>
</dbReference>
<evidence type="ECO:0000256" key="4">
    <source>
        <dbReference type="ARBA" id="ARBA00022960"/>
    </source>
</evidence>
<feature type="chain" id="PRO_5045956270" evidence="9">
    <location>
        <begin position="32"/>
        <end position="476"/>
    </location>
</feature>
<feature type="signal peptide" evidence="9">
    <location>
        <begin position="1"/>
        <end position="31"/>
    </location>
</feature>
<evidence type="ECO:0000256" key="6">
    <source>
        <dbReference type="ARBA" id="ARBA00023316"/>
    </source>
</evidence>
<evidence type="ECO:0000256" key="9">
    <source>
        <dbReference type="SAM" id="SignalP"/>
    </source>
</evidence>
<proteinExistence type="inferred from homology"/>
<dbReference type="Pfam" id="PF00768">
    <property type="entry name" value="Peptidase_S11"/>
    <property type="match status" value="1"/>
</dbReference>
<keyword evidence="4" id="KW-0133">Cell shape</keyword>
<reference evidence="11" key="1">
    <citation type="submission" date="2022-05" db="EMBL/GenBank/DDBJ databases">
        <title>Halomonas geminus sp. nov. and Halomonas llamarensis sp. nov. isolated from high-altitude salars of the Atacama Desert.</title>
        <authorList>
            <person name="Hintersatz C."/>
            <person name="Rojas L.A."/>
            <person name="Wei T.-S."/>
            <person name="Kutschke S."/>
            <person name="Lehmann F."/>
            <person name="Jain R."/>
            <person name="Pollmann K."/>
        </authorList>
    </citation>
    <scope>NUCLEOTIDE SEQUENCE</scope>
    <source>
        <strain evidence="11">ATCH28</strain>
    </source>
</reference>
<dbReference type="PANTHER" id="PTHR21581:SF6">
    <property type="entry name" value="TRAFFICKING PROTEIN PARTICLE COMPLEX SUBUNIT 12"/>
    <property type="match status" value="1"/>
</dbReference>
<keyword evidence="11" id="KW-0121">Carboxypeptidase</keyword>
<feature type="domain" description="SPOR" evidence="10">
    <location>
        <begin position="393"/>
        <end position="474"/>
    </location>
</feature>
<dbReference type="PANTHER" id="PTHR21581">
    <property type="entry name" value="D-ALANYL-D-ALANINE CARBOXYPEPTIDASE"/>
    <property type="match status" value="1"/>
</dbReference>
<comment type="similarity">
    <text evidence="1 7">Belongs to the peptidase S11 family.</text>
</comment>
<gene>
    <name evidence="11" type="ORF">M8009_15710</name>
</gene>
<evidence type="ECO:0000256" key="8">
    <source>
        <dbReference type="SAM" id="MobiDB-lite"/>
    </source>
</evidence>
<dbReference type="SUPFAM" id="SSF56601">
    <property type="entry name" value="beta-lactamase/transpeptidase-like"/>
    <property type="match status" value="1"/>
</dbReference>
<comment type="caution">
    <text evidence="11">The sequence shown here is derived from an EMBL/GenBank/DDBJ whole genome shotgun (WGS) entry which is preliminary data.</text>
</comment>
<keyword evidence="2 9" id="KW-0732">Signal</keyword>
<sequence length="476" mass="50094">MVPITIINRRRGGGIFVLLACLLLATTAVQANPRYAGIVIDADSQEILYAENADRLRYPASLTKMMTLYLMFEALEEGRLSLSQPLPVSSYAASKPASKLYVKAGSTIPVEKAIEALVIKSANDVAVVVAEALGGSEAHFGRMMTNKARALGMPDTIFRNPNGLPDAGQVTTARDMAVLARHLMRDFPQYYPYFSRMSFSWQGKTITGHNRLLKSYPGADGLKTGFIRASGFNVATSAVRDGRRLLTVVMGGFTAASRDAHTAELLDRGFVRASLADGRGWLASADISGGRLMPGEPQAPGQPVGDRVRLASLGAPAPGAASSPEASVFPPAPVEAPTAAVDAPRQEVASRAATAQTSAATAAESLVQGSADDPIRELMASTRAPGQPTSEDVARQGGWGVQVGAFSDAVHARSLASRAADQLASELADARVAVGDAEKAGVYRARLVDMDEGQAHTACRRLVAQGMECMVVQASL</sequence>
<dbReference type="InterPro" id="IPR001967">
    <property type="entry name" value="Peptidase_S11_N"/>
</dbReference>
<dbReference type="InterPro" id="IPR012338">
    <property type="entry name" value="Beta-lactam/transpept-like"/>
</dbReference>
<evidence type="ECO:0000256" key="3">
    <source>
        <dbReference type="ARBA" id="ARBA00022801"/>
    </source>
</evidence>
<keyword evidence="12" id="KW-1185">Reference proteome</keyword>